<reference evidence="2 3" key="1">
    <citation type="submission" date="2018-06" db="EMBL/GenBank/DDBJ databases">
        <title>Genomic Encyclopedia of Archaeal and Bacterial Type Strains, Phase II (KMG-II): from individual species to whole genera.</title>
        <authorList>
            <person name="Goeker M."/>
        </authorList>
    </citation>
    <scope>NUCLEOTIDE SEQUENCE [LARGE SCALE GENOMIC DNA]</scope>
    <source>
        <strain evidence="2 3">DSM 17205</strain>
    </source>
</reference>
<dbReference type="PANTHER" id="PTHR22916:SF67">
    <property type="entry name" value="COLANIC ACID BIOSYNTHESIS GLYCOSYL TRANSFERASE WCAE-RELATED"/>
    <property type="match status" value="1"/>
</dbReference>
<name>A0ABX5PYC4_9FLAO</name>
<organism evidence="2 3">
    <name type="scientific">Nonlabens dokdonensis</name>
    <dbReference type="NCBI Taxonomy" id="328515"/>
    <lineage>
        <taxon>Bacteria</taxon>
        <taxon>Pseudomonadati</taxon>
        <taxon>Bacteroidota</taxon>
        <taxon>Flavobacteriia</taxon>
        <taxon>Flavobacteriales</taxon>
        <taxon>Flavobacteriaceae</taxon>
        <taxon>Nonlabens</taxon>
    </lineage>
</organism>
<dbReference type="EMBL" id="QKZR01000002">
    <property type="protein sequence ID" value="PZX40935.1"/>
    <property type="molecule type" value="Genomic_DNA"/>
</dbReference>
<evidence type="ECO:0000313" key="2">
    <source>
        <dbReference type="EMBL" id="PZX40935.1"/>
    </source>
</evidence>
<evidence type="ECO:0000259" key="1">
    <source>
        <dbReference type="Pfam" id="PF00535"/>
    </source>
</evidence>
<dbReference type="SUPFAM" id="SSF53448">
    <property type="entry name" value="Nucleotide-diphospho-sugar transferases"/>
    <property type="match status" value="1"/>
</dbReference>
<feature type="domain" description="Glycosyltransferase 2-like" evidence="1">
    <location>
        <begin position="4"/>
        <end position="130"/>
    </location>
</feature>
<dbReference type="InterPro" id="IPR001173">
    <property type="entry name" value="Glyco_trans_2-like"/>
</dbReference>
<dbReference type="Gene3D" id="3.90.550.10">
    <property type="entry name" value="Spore Coat Polysaccharide Biosynthesis Protein SpsA, Chain A"/>
    <property type="match status" value="1"/>
</dbReference>
<protein>
    <submittedName>
        <fullName evidence="2">Glycosyltransferase involved in cell wall biosynthesis</fullName>
    </submittedName>
</protein>
<dbReference type="CDD" id="cd06433">
    <property type="entry name" value="GT_2_WfgS_like"/>
    <property type="match status" value="1"/>
</dbReference>
<dbReference type="PANTHER" id="PTHR22916">
    <property type="entry name" value="GLYCOSYLTRANSFERASE"/>
    <property type="match status" value="1"/>
</dbReference>
<comment type="caution">
    <text evidence="2">The sequence shown here is derived from an EMBL/GenBank/DDBJ whole genome shotgun (WGS) entry which is preliminary data.</text>
</comment>
<dbReference type="Pfam" id="PF00535">
    <property type="entry name" value="Glycos_transf_2"/>
    <property type="match status" value="1"/>
</dbReference>
<proteinExistence type="predicted"/>
<dbReference type="RefSeq" id="WP_015362906.1">
    <property type="nucleotide sequence ID" value="NZ_QKZR01000002.1"/>
</dbReference>
<gene>
    <name evidence="2" type="ORF">LX97_01708</name>
</gene>
<accession>A0ABX5PYC4</accession>
<dbReference type="InterPro" id="IPR029044">
    <property type="entry name" value="Nucleotide-diphossugar_trans"/>
</dbReference>
<sequence>MKISIITINYNDAAGLERTLKSVHDQNSTSFEHLIIDGNSTDGSIAIIEEYKDRVSFSVSEPDQGIYDAMNKGIHHATGDYLLFLNSGDTLLNDTVIEKAVPYLKNNIDLVYGALYIVPTQGSGFRHTYPDVLDFNFFKQTSLGHPSTFIKRELFDLYGRYRTDLKIVSDWEFFLNLICKKKVSYQKIDLTISQFYEGGISTSAETVQLNRAEINKVLLENFDLYNSSFDELIAIHKTKSMIIKKLHPNVAFVTTNSYLLKILNKFIGLLSTILRVKRS</sequence>
<evidence type="ECO:0000313" key="3">
    <source>
        <dbReference type="Proteomes" id="UP000248584"/>
    </source>
</evidence>
<dbReference type="Proteomes" id="UP000248584">
    <property type="component" value="Unassembled WGS sequence"/>
</dbReference>
<keyword evidence="3" id="KW-1185">Reference proteome</keyword>